<dbReference type="EMBL" id="JAGKSQ010000003">
    <property type="protein sequence ID" value="MBP3951265.1"/>
    <property type="molecule type" value="Genomic_DNA"/>
</dbReference>
<dbReference type="Proteomes" id="UP000678228">
    <property type="component" value="Unassembled WGS sequence"/>
</dbReference>
<evidence type="ECO:0000259" key="1">
    <source>
        <dbReference type="Pfam" id="PF07561"/>
    </source>
</evidence>
<reference evidence="2" key="1">
    <citation type="submission" date="2021-03" db="EMBL/GenBank/DDBJ databases">
        <title>Bacillus suaedae sp. nov., isolated from Suaeda aralocaspica.</title>
        <authorList>
            <person name="Lei R.F.R."/>
        </authorList>
    </citation>
    <scope>NUCLEOTIDE SEQUENCE</scope>
    <source>
        <strain evidence="2">YZJH907-2</strain>
    </source>
</reference>
<dbReference type="Pfam" id="PF07561">
    <property type="entry name" value="DUF1540"/>
    <property type="match status" value="1"/>
</dbReference>
<comment type="caution">
    <text evidence="2">The sequence shown here is derived from an EMBL/GenBank/DDBJ whole genome shotgun (WGS) entry which is preliminary data.</text>
</comment>
<dbReference type="AlphaFoldDB" id="A0A941AN52"/>
<protein>
    <submittedName>
        <fullName evidence="2">DUF1540 domain-containing protein</fullName>
    </submittedName>
</protein>
<proteinExistence type="predicted"/>
<organism evidence="2 3">
    <name type="scientific">Halalkalibacter suaedae</name>
    <dbReference type="NCBI Taxonomy" id="2822140"/>
    <lineage>
        <taxon>Bacteria</taxon>
        <taxon>Bacillati</taxon>
        <taxon>Bacillota</taxon>
        <taxon>Bacilli</taxon>
        <taxon>Bacillales</taxon>
        <taxon>Bacillaceae</taxon>
        <taxon>Halalkalibacter</taxon>
    </lineage>
</organism>
<dbReference type="RefSeq" id="WP_210596956.1">
    <property type="nucleotide sequence ID" value="NZ_JAGKSQ010000003.1"/>
</dbReference>
<keyword evidence="3" id="KW-1185">Reference proteome</keyword>
<evidence type="ECO:0000313" key="3">
    <source>
        <dbReference type="Proteomes" id="UP000678228"/>
    </source>
</evidence>
<feature type="domain" description="DUF1540" evidence="1">
    <location>
        <begin position="6"/>
        <end position="68"/>
    </location>
</feature>
<evidence type="ECO:0000313" key="2">
    <source>
        <dbReference type="EMBL" id="MBP3951265.1"/>
    </source>
</evidence>
<dbReference type="InterPro" id="IPR011437">
    <property type="entry name" value="DUF1540"/>
</dbReference>
<gene>
    <name evidence="2" type="ORF">J7W16_08980</name>
</gene>
<name>A0A941AN52_9BACI</name>
<sequence>MDKPLVKCNVANCTFWGEGNKCQADSILVEIDAHANRDYTMEAGEEPYEMAEHKDKAKNIAQTCCHTFRPKES</sequence>
<accession>A0A941AN52</accession>